<evidence type="ECO:0000256" key="4">
    <source>
        <dbReference type="ARBA" id="ARBA00016436"/>
    </source>
</evidence>
<keyword evidence="10 13" id="KW-0067">ATP-binding</keyword>
<dbReference type="UniPathway" id="UPA00359">
    <property type="reaction ID" value="UER00482"/>
</dbReference>
<evidence type="ECO:0000256" key="11">
    <source>
        <dbReference type="ARBA" id="ARBA00023098"/>
    </source>
</evidence>
<dbReference type="AlphaFoldDB" id="A0A1H1DWG1"/>
<dbReference type="PANTHER" id="PTHR42724">
    <property type="entry name" value="TETRAACYLDISACCHARIDE 4'-KINASE"/>
    <property type="match status" value="1"/>
</dbReference>
<keyword evidence="8 13" id="KW-0547">Nucleotide-binding</keyword>
<dbReference type="EC" id="2.7.1.130" evidence="3 13"/>
<accession>A0A1H1DWG1</accession>
<evidence type="ECO:0000256" key="12">
    <source>
        <dbReference type="ARBA" id="ARBA00029757"/>
    </source>
</evidence>
<dbReference type="SUPFAM" id="SSF52540">
    <property type="entry name" value="P-loop containing nucleoside triphosphate hydrolases"/>
    <property type="match status" value="1"/>
</dbReference>
<evidence type="ECO:0000256" key="13">
    <source>
        <dbReference type="HAMAP-Rule" id="MF_00409"/>
    </source>
</evidence>
<sequence>MRASGVNTDVLVQALVASFFALLFDCPENRVDADPAYCAWRLHAGELSFCFGPSIGPKCAVCSHGSPMSEFNDRLEARLAREWQQRGPLAWALSPLACVFGTIAAARRAAFSMGWLKSVRVGVPVVVVGNVTVGGTGKTPTVIALVEALRAAGFTPGVVSRGYGARVKGPTPVTATSAATVGGDEPLLIARRTGAPVWVCPDRVAAAQALCARHRDVDVIVSDDGLQHYRLARDAELVVFDHRLGGNGFLLPAGPLREPLSRRRDATLINDPYARSLPAWPNTFALQLAPAEAWHLDNPALRRPLAQFSGDRVLAAAGIGSPERFFSTLRAAGLTPATRALPDHYAFERNPFTDVDADAILITEKDAVKLGSWHDARIWVVPVEAALDHRLIALVVEKVRGRSPA</sequence>
<dbReference type="EMBL" id="FNKP01000001">
    <property type="protein sequence ID" value="SDQ80851.1"/>
    <property type="molecule type" value="Genomic_DNA"/>
</dbReference>
<dbReference type="GO" id="GO:0009245">
    <property type="term" value="P:lipid A biosynthetic process"/>
    <property type="evidence" value="ECO:0007669"/>
    <property type="project" value="UniProtKB-UniRule"/>
</dbReference>
<evidence type="ECO:0000256" key="7">
    <source>
        <dbReference type="ARBA" id="ARBA00022679"/>
    </source>
</evidence>
<evidence type="ECO:0000313" key="15">
    <source>
        <dbReference type="Proteomes" id="UP000183487"/>
    </source>
</evidence>
<evidence type="ECO:0000256" key="8">
    <source>
        <dbReference type="ARBA" id="ARBA00022741"/>
    </source>
</evidence>
<evidence type="ECO:0000256" key="1">
    <source>
        <dbReference type="ARBA" id="ARBA00002274"/>
    </source>
</evidence>
<name>A0A1H1DWG1_9BURK</name>
<proteinExistence type="inferred from homology"/>
<comment type="catalytic activity">
    <reaction evidence="13">
        <text>a lipid A disaccharide + ATP = a lipid IVA + ADP + H(+)</text>
        <dbReference type="Rhea" id="RHEA:67840"/>
        <dbReference type="ChEBI" id="CHEBI:15378"/>
        <dbReference type="ChEBI" id="CHEBI:30616"/>
        <dbReference type="ChEBI" id="CHEBI:176343"/>
        <dbReference type="ChEBI" id="CHEBI:176425"/>
        <dbReference type="ChEBI" id="CHEBI:456216"/>
        <dbReference type="EC" id="2.7.1.130"/>
    </reaction>
</comment>
<evidence type="ECO:0000256" key="6">
    <source>
        <dbReference type="ARBA" id="ARBA00022556"/>
    </source>
</evidence>
<dbReference type="GO" id="GO:0009029">
    <property type="term" value="F:lipid-A 4'-kinase activity"/>
    <property type="evidence" value="ECO:0007669"/>
    <property type="project" value="UniProtKB-UniRule"/>
</dbReference>
<evidence type="ECO:0000256" key="10">
    <source>
        <dbReference type="ARBA" id="ARBA00022840"/>
    </source>
</evidence>
<comment type="pathway">
    <text evidence="2 13">Glycolipid biosynthesis; lipid IV(A) biosynthesis; lipid IV(A) from (3R)-3-hydroxytetradecanoyl-[acyl-carrier-protein] and UDP-N-acetyl-alpha-D-glucosamine: step 6/6.</text>
</comment>
<keyword evidence="11 13" id="KW-0443">Lipid metabolism</keyword>
<keyword evidence="7 13" id="KW-0808">Transferase</keyword>
<dbReference type="GO" id="GO:0009244">
    <property type="term" value="P:lipopolysaccharide core region biosynthetic process"/>
    <property type="evidence" value="ECO:0007669"/>
    <property type="project" value="TreeGrafter"/>
</dbReference>
<dbReference type="NCBIfam" id="TIGR00682">
    <property type="entry name" value="lpxK"/>
    <property type="match status" value="1"/>
</dbReference>
<keyword evidence="6 13" id="KW-0441">Lipid A biosynthesis</keyword>
<comment type="similarity">
    <text evidence="13">Belongs to the LpxK family.</text>
</comment>
<evidence type="ECO:0000256" key="3">
    <source>
        <dbReference type="ARBA" id="ARBA00012071"/>
    </source>
</evidence>
<dbReference type="Proteomes" id="UP000183487">
    <property type="component" value="Unassembled WGS sequence"/>
</dbReference>
<evidence type="ECO:0000256" key="9">
    <source>
        <dbReference type="ARBA" id="ARBA00022777"/>
    </source>
</evidence>
<keyword evidence="15" id="KW-1185">Reference proteome</keyword>
<organism evidence="14 15">
    <name type="scientific">Paraburkholderia fungorum</name>
    <dbReference type="NCBI Taxonomy" id="134537"/>
    <lineage>
        <taxon>Bacteria</taxon>
        <taxon>Pseudomonadati</taxon>
        <taxon>Pseudomonadota</taxon>
        <taxon>Betaproteobacteria</taxon>
        <taxon>Burkholderiales</taxon>
        <taxon>Burkholderiaceae</taxon>
        <taxon>Paraburkholderia</taxon>
    </lineage>
</organism>
<keyword evidence="5 13" id="KW-0444">Lipid biosynthesis</keyword>
<reference evidence="15" key="1">
    <citation type="submission" date="2016-10" db="EMBL/GenBank/DDBJ databases">
        <authorList>
            <person name="Varghese N."/>
        </authorList>
    </citation>
    <scope>NUCLEOTIDE SEQUENCE [LARGE SCALE GENOMIC DNA]</scope>
    <source>
        <strain evidence="15">GAS106B</strain>
    </source>
</reference>
<keyword evidence="9 13" id="KW-0418">Kinase</keyword>
<evidence type="ECO:0000313" key="14">
    <source>
        <dbReference type="EMBL" id="SDQ80851.1"/>
    </source>
</evidence>
<evidence type="ECO:0000256" key="5">
    <source>
        <dbReference type="ARBA" id="ARBA00022516"/>
    </source>
</evidence>
<dbReference type="InterPro" id="IPR027417">
    <property type="entry name" value="P-loop_NTPase"/>
</dbReference>
<dbReference type="InterPro" id="IPR003758">
    <property type="entry name" value="LpxK"/>
</dbReference>
<evidence type="ECO:0000256" key="2">
    <source>
        <dbReference type="ARBA" id="ARBA00004870"/>
    </source>
</evidence>
<dbReference type="GO" id="GO:0005886">
    <property type="term" value="C:plasma membrane"/>
    <property type="evidence" value="ECO:0007669"/>
    <property type="project" value="TreeGrafter"/>
</dbReference>
<feature type="binding site" evidence="13">
    <location>
        <begin position="132"/>
        <end position="139"/>
    </location>
    <ligand>
        <name>ATP</name>
        <dbReference type="ChEBI" id="CHEBI:30616"/>
    </ligand>
</feature>
<dbReference type="PANTHER" id="PTHR42724:SF1">
    <property type="entry name" value="TETRAACYLDISACCHARIDE 4'-KINASE, MITOCHONDRIAL-RELATED"/>
    <property type="match status" value="1"/>
</dbReference>
<dbReference type="HAMAP" id="MF_00409">
    <property type="entry name" value="LpxK"/>
    <property type="match status" value="1"/>
</dbReference>
<gene>
    <name evidence="13" type="primary">lpxK</name>
    <name evidence="14" type="ORF">SAMN05443245_2841</name>
</gene>
<protein>
    <recommendedName>
        <fullName evidence="4 13">Tetraacyldisaccharide 4'-kinase</fullName>
        <ecNumber evidence="3 13">2.7.1.130</ecNumber>
    </recommendedName>
    <alternativeName>
        <fullName evidence="12 13">Lipid A 4'-kinase</fullName>
    </alternativeName>
</protein>
<comment type="function">
    <text evidence="1 13">Transfers the gamma-phosphate of ATP to the 4'-position of a tetraacyldisaccharide 1-phosphate intermediate (termed DS-1-P) to form tetraacyldisaccharide 1,4'-bis-phosphate (lipid IVA).</text>
</comment>
<dbReference type="GO" id="GO:0005524">
    <property type="term" value="F:ATP binding"/>
    <property type="evidence" value="ECO:0007669"/>
    <property type="project" value="UniProtKB-UniRule"/>
</dbReference>
<dbReference type="Pfam" id="PF02606">
    <property type="entry name" value="LpxK"/>
    <property type="match status" value="1"/>
</dbReference>